<organism evidence="2 3">
    <name type="scientific">Orchesella dallaii</name>
    <dbReference type="NCBI Taxonomy" id="48710"/>
    <lineage>
        <taxon>Eukaryota</taxon>
        <taxon>Metazoa</taxon>
        <taxon>Ecdysozoa</taxon>
        <taxon>Arthropoda</taxon>
        <taxon>Hexapoda</taxon>
        <taxon>Collembola</taxon>
        <taxon>Entomobryomorpha</taxon>
        <taxon>Entomobryoidea</taxon>
        <taxon>Orchesellidae</taxon>
        <taxon>Orchesellinae</taxon>
        <taxon>Orchesella</taxon>
    </lineage>
</organism>
<feature type="transmembrane region" description="Helical" evidence="1">
    <location>
        <begin position="109"/>
        <end position="130"/>
    </location>
</feature>
<proteinExistence type="predicted"/>
<name>A0ABP1QGQ3_9HEXA</name>
<reference evidence="2 3" key="1">
    <citation type="submission" date="2024-08" db="EMBL/GenBank/DDBJ databases">
        <authorList>
            <person name="Cucini C."/>
            <person name="Frati F."/>
        </authorList>
    </citation>
    <scope>NUCLEOTIDE SEQUENCE [LARGE SCALE GENOMIC DNA]</scope>
</reference>
<keyword evidence="1" id="KW-0812">Transmembrane</keyword>
<keyword evidence="3" id="KW-1185">Reference proteome</keyword>
<gene>
    <name evidence="2" type="ORF">ODALV1_LOCUS9973</name>
</gene>
<keyword evidence="1" id="KW-1133">Transmembrane helix</keyword>
<comment type="caution">
    <text evidence="2">The sequence shown here is derived from an EMBL/GenBank/DDBJ whole genome shotgun (WGS) entry which is preliminary data.</text>
</comment>
<accession>A0ABP1QGQ3</accession>
<dbReference type="Proteomes" id="UP001642540">
    <property type="component" value="Unassembled WGS sequence"/>
</dbReference>
<keyword evidence="1" id="KW-0472">Membrane</keyword>
<evidence type="ECO:0000313" key="2">
    <source>
        <dbReference type="EMBL" id="CAL8098554.1"/>
    </source>
</evidence>
<protein>
    <submittedName>
        <fullName evidence="2">Uncharacterized protein</fullName>
    </submittedName>
</protein>
<evidence type="ECO:0000313" key="3">
    <source>
        <dbReference type="Proteomes" id="UP001642540"/>
    </source>
</evidence>
<evidence type="ECO:0000256" key="1">
    <source>
        <dbReference type="SAM" id="Phobius"/>
    </source>
</evidence>
<dbReference type="EMBL" id="CAXLJM020000030">
    <property type="protein sequence ID" value="CAL8098554.1"/>
    <property type="molecule type" value="Genomic_DNA"/>
</dbReference>
<sequence>MEGEKTELTRKETGLGDYNCHSIPDELARSQYFWQLYVKNHYWLKETIHRIQSAGLQQQWSHWVRLSRKVGFIRNERKLRKNGTWLGESLFGTHSLGPGLVRIGELGSFMFLALCPLTAGMVCLILQIYFHTKHAIANEEVVVTIMKIEWKLYRSICVYPRCSKYGE</sequence>